<dbReference type="AlphaFoldDB" id="D3F4A9"/>
<keyword evidence="1" id="KW-0808">Transferase</keyword>
<evidence type="ECO:0008006" key="8">
    <source>
        <dbReference type="Google" id="ProtNLM"/>
    </source>
</evidence>
<dbReference type="eggNOG" id="COG1545">
    <property type="taxonomic scope" value="Bacteria"/>
</dbReference>
<dbReference type="GO" id="GO:0044550">
    <property type="term" value="P:secondary metabolite biosynthetic process"/>
    <property type="evidence" value="ECO:0007669"/>
    <property type="project" value="TreeGrafter"/>
</dbReference>
<evidence type="ECO:0000256" key="1">
    <source>
        <dbReference type="ARBA" id="ARBA00022679"/>
    </source>
</evidence>
<organism evidence="6 7">
    <name type="scientific">Conexibacter woesei (strain DSM 14684 / CCUG 47730 / CIP 108061 / JCM 11494 / NBRC 100937 / ID131577)</name>
    <dbReference type="NCBI Taxonomy" id="469383"/>
    <lineage>
        <taxon>Bacteria</taxon>
        <taxon>Bacillati</taxon>
        <taxon>Actinomycetota</taxon>
        <taxon>Thermoleophilia</taxon>
        <taxon>Solirubrobacterales</taxon>
        <taxon>Conexibacteraceae</taxon>
        <taxon>Conexibacter</taxon>
    </lineage>
</organism>
<gene>
    <name evidence="6" type="ordered locus">Cwoe_2055</name>
</gene>
<keyword evidence="7" id="KW-1185">Reference proteome</keyword>
<dbReference type="GO" id="GO:0016746">
    <property type="term" value="F:acyltransferase activity"/>
    <property type="evidence" value="ECO:0007669"/>
    <property type="project" value="UniProtKB-KW"/>
</dbReference>
<dbReference type="STRING" id="469383.Cwoe_2055"/>
<dbReference type="InterPro" id="IPR002878">
    <property type="entry name" value="ChsH2_C"/>
</dbReference>
<dbReference type="EMBL" id="CP001854">
    <property type="protein sequence ID" value="ADB50481.1"/>
    <property type="molecule type" value="Genomic_DNA"/>
</dbReference>
<dbReference type="InterPro" id="IPR012340">
    <property type="entry name" value="NA-bd_OB-fold"/>
</dbReference>
<dbReference type="RefSeq" id="WP_012933532.1">
    <property type="nucleotide sequence ID" value="NC_013739.1"/>
</dbReference>
<dbReference type="PANTHER" id="PTHR34069">
    <property type="entry name" value="3-OXOACYL-[ACYL-CARRIER-PROTEIN] SYNTHASE 3"/>
    <property type="match status" value="1"/>
</dbReference>
<dbReference type="InterPro" id="IPR016039">
    <property type="entry name" value="Thiolase-like"/>
</dbReference>
<dbReference type="Pfam" id="PF01796">
    <property type="entry name" value="OB_ChsH2_C"/>
    <property type="match status" value="1"/>
</dbReference>
<protein>
    <recommendedName>
        <fullName evidence="8">DUF35 domain-containing protein</fullName>
    </recommendedName>
</protein>
<proteinExistence type="predicted"/>
<keyword evidence="2" id="KW-0012">Acyltransferase</keyword>
<reference evidence="6 7" key="1">
    <citation type="journal article" date="2010" name="Stand. Genomic Sci.">
        <title>Complete genome sequence of Conexibacter woesei type strain (ID131577).</title>
        <authorList>
            <person name="Pukall R."/>
            <person name="Lapidus A."/>
            <person name="Glavina Del Rio T."/>
            <person name="Copeland A."/>
            <person name="Tice H."/>
            <person name="Cheng J.-F."/>
            <person name="Lucas S."/>
            <person name="Chen F."/>
            <person name="Nolan M."/>
            <person name="Bruce D."/>
            <person name="Goodwin L."/>
            <person name="Pitluck S."/>
            <person name="Mavromatis K."/>
            <person name="Ivanova N."/>
            <person name="Ovchinnikova G."/>
            <person name="Pati A."/>
            <person name="Chen A."/>
            <person name="Palaniappan K."/>
            <person name="Land M."/>
            <person name="Hauser L."/>
            <person name="Chang Y.-J."/>
            <person name="Jeffries C.D."/>
            <person name="Chain P."/>
            <person name="Meincke L."/>
            <person name="Sims D."/>
            <person name="Brettin T."/>
            <person name="Detter J.C."/>
            <person name="Rohde M."/>
            <person name="Goeker M."/>
            <person name="Bristow J."/>
            <person name="Eisen J.A."/>
            <person name="Markowitz V."/>
            <person name="Kyrpides N.C."/>
            <person name="Klenk H.-P."/>
            <person name="Hugenholtz P."/>
        </authorList>
    </citation>
    <scope>NUCLEOTIDE SEQUENCE [LARGE SCALE GENOMIC DNA]</scope>
    <source>
        <strain evidence="7">DSM 14684 / CIP 108061 / JCM 11494 / NBRC 100937 / ID131577</strain>
    </source>
</reference>
<dbReference type="KEGG" id="cwo:Cwoe_2055"/>
<dbReference type="HOGENOM" id="CLU_039592_7_1_11"/>
<accession>D3F4A9</accession>
<dbReference type="SUPFAM" id="SSF53901">
    <property type="entry name" value="Thiolase-like"/>
    <property type="match status" value="2"/>
</dbReference>
<evidence type="ECO:0000259" key="3">
    <source>
        <dbReference type="Pfam" id="PF01796"/>
    </source>
</evidence>
<evidence type="ECO:0000259" key="4">
    <source>
        <dbReference type="Pfam" id="PF08541"/>
    </source>
</evidence>
<dbReference type="Pfam" id="PF08541">
    <property type="entry name" value="ACP_syn_III_C"/>
    <property type="match status" value="1"/>
</dbReference>
<evidence type="ECO:0000313" key="6">
    <source>
        <dbReference type="EMBL" id="ADB50481.1"/>
    </source>
</evidence>
<sequence length="474" mass="49822">MAGILAYGAYLPQHRLDRRAIAETLGDGRGRGTRAVAGGDEDTTTLGVDAARIALDGAPADAPPSALYFATTAPAYVDKTNATMIHAALALAPGVSAVDVGGAVRSGAGALRIGLRAAEPALVVLADVRGGLPGSADERDGGDGAAAFLLTGGDGPVVAEYLGGAAATDEFLDRWRVPGRAASRRWGEQFGADIYRRLGLEALTDALIDAGVTLQDVDRLIVTGTNERAVTSLQRASGVPPEAIADDLMDTVGNTGTAHAGVLLAAALDEAAAGETIALVVLSDGAEAFVWRTTEELPLRRAARSVAAQAAAGRDGLPYGRFLAWRERLVTEPPRRLPPPPPVAPASYRDRAWKLRGQGSRCSECDTLHVPPQRVCRHCRAVDELSFERVVDRHGTVVNSTVDRLAWSPSPPAVFAVVDFDGGGRVECEMTDAAPETVVPGLRVGMSFRLMGTLDDIHNYLWKARPLAEVEEDH</sequence>
<dbReference type="SUPFAM" id="SSF50249">
    <property type="entry name" value="Nucleic acid-binding proteins"/>
    <property type="match status" value="1"/>
</dbReference>
<dbReference type="PANTHER" id="PTHR34069:SF3">
    <property type="entry name" value="ACYL-COA:ACYL-COA ALKYLTRANSFERASE"/>
    <property type="match status" value="1"/>
</dbReference>
<dbReference type="eggNOG" id="COG3425">
    <property type="taxonomic scope" value="Bacteria"/>
</dbReference>
<dbReference type="Gene3D" id="3.40.47.10">
    <property type="match status" value="2"/>
</dbReference>
<evidence type="ECO:0000259" key="5">
    <source>
        <dbReference type="Pfam" id="PF12172"/>
    </source>
</evidence>
<feature type="domain" description="Beta-ketoacyl-[acyl-carrier-protein] synthase III C-terminal" evidence="4">
    <location>
        <begin position="209"/>
        <end position="285"/>
    </location>
</feature>
<evidence type="ECO:0000313" key="7">
    <source>
        <dbReference type="Proteomes" id="UP000008229"/>
    </source>
</evidence>
<name>D3F4A9_CONWI</name>
<reference evidence="7" key="2">
    <citation type="submission" date="2010-01" db="EMBL/GenBank/DDBJ databases">
        <title>The complete genome of Conexibacter woesei DSM 14684.</title>
        <authorList>
            <consortium name="US DOE Joint Genome Institute (JGI-PGF)"/>
            <person name="Lucas S."/>
            <person name="Copeland A."/>
            <person name="Lapidus A."/>
            <person name="Glavina del Rio T."/>
            <person name="Dalin E."/>
            <person name="Tice H."/>
            <person name="Bruce D."/>
            <person name="Goodwin L."/>
            <person name="Pitluck S."/>
            <person name="Kyrpides N."/>
            <person name="Mavromatis K."/>
            <person name="Ivanova N."/>
            <person name="Mikhailova N."/>
            <person name="Chertkov O."/>
            <person name="Brettin T."/>
            <person name="Detter J.C."/>
            <person name="Han C."/>
            <person name="Larimer F."/>
            <person name="Land M."/>
            <person name="Hauser L."/>
            <person name="Markowitz V."/>
            <person name="Cheng J.-F."/>
            <person name="Hugenholtz P."/>
            <person name="Woyke T."/>
            <person name="Wu D."/>
            <person name="Pukall R."/>
            <person name="Steenblock K."/>
            <person name="Schneider S."/>
            <person name="Klenk H.-P."/>
            <person name="Eisen J.A."/>
        </authorList>
    </citation>
    <scope>NUCLEOTIDE SEQUENCE [LARGE SCALE GENOMIC DNA]</scope>
    <source>
        <strain evidence="7">DSM 14684 / CIP 108061 / JCM 11494 / NBRC 100937 / ID131577</strain>
    </source>
</reference>
<dbReference type="InterPro" id="IPR022002">
    <property type="entry name" value="ChsH2_Znr"/>
</dbReference>
<evidence type="ECO:0000256" key="2">
    <source>
        <dbReference type="ARBA" id="ARBA00023315"/>
    </source>
</evidence>
<dbReference type="Proteomes" id="UP000008229">
    <property type="component" value="Chromosome"/>
</dbReference>
<dbReference type="InterPro" id="IPR013747">
    <property type="entry name" value="ACP_syn_III_C"/>
</dbReference>
<dbReference type="OrthoDB" id="8771453at2"/>
<dbReference type="Pfam" id="PF12172">
    <property type="entry name" value="zf-ChsH2"/>
    <property type="match status" value="1"/>
</dbReference>
<feature type="domain" description="ChsH2 C-terminal OB-fold" evidence="3">
    <location>
        <begin position="391"/>
        <end position="449"/>
    </location>
</feature>
<feature type="domain" description="ChsH2 rubredoxin-like zinc ribbon" evidence="5">
    <location>
        <begin position="359"/>
        <end position="381"/>
    </location>
</feature>